<evidence type="ECO:0000256" key="1">
    <source>
        <dbReference type="SAM" id="Phobius"/>
    </source>
</evidence>
<sequence length="283" mass="30861">MAELRKAALLAAHNFQKWPVNPRVYVVFLLELAYVHWMVSPVGDFCAQGGYTVGPWVFPFLLAEPYSRLMVMLGLILLLCDAPFIESDHPALLLRSGRRTWTAGQVLYIAGTSAVYFAVVYLLTVLVLLPHVGFEPGWGKVIHTFCQTRMAGQHGIVLLFDHQISNALGPVEANLLELLLCWLLGALLGLVLFVLNLTVNRSAGAICAAALAIFPLFVERAGWWMHYISPVSWASLSVVDLTGTTAFPSLGYALAVLAGGNALLALLAFLAMGRRDIDVLKSV</sequence>
<gene>
    <name evidence="2" type="ORF">H9942_03000</name>
</gene>
<feature type="transmembrane region" description="Helical" evidence="1">
    <location>
        <begin position="66"/>
        <end position="85"/>
    </location>
</feature>
<reference evidence="2" key="2">
    <citation type="submission" date="2021-04" db="EMBL/GenBank/DDBJ databases">
        <authorList>
            <person name="Gilroy R."/>
        </authorList>
    </citation>
    <scope>NUCLEOTIDE SEQUENCE</scope>
    <source>
        <strain evidence="2">ChiBcolR8-3208</strain>
    </source>
</reference>
<evidence type="ECO:0000313" key="2">
    <source>
        <dbReference type="EMBL" id="HJB37020.1"/>
    </source>
</evidence>
<proteinExistence type="predicted"/>
<reference evidence="2" key="1">
    <citation type="journal article" date="2021" name="PeerJ">
        <title>Extensive microbial diversity within the chicken gut microbiome revealed by metagenomics and culture.</title>
        <authorList>
            <person name="Gilroy R."/>
            <person name="Ravi A."/>
            <person name="Getino M."/>
            <person name="Pursley I."/>
            <person name="Horton D.L."/>
            <person name="Alikhan N.F."/>
            <person name="Baker D."/>
            <person name="Gharbi K."/>
            <person name="Hall N."/>
            <person name="Watson M."/>
            <person name="Adriaenssens E.M."/>
            <person name="Foster-Nyarko E."/>
            <person name="Jarju S."/>
            <person name="Secka A."/>
            <person name="Antonio M."/>
            <person name="Oren A."/>
            <person name="Chaudhuri R.R."/>
            <person name="La Ragione R."/>
            <person name="Hildebrand F."/>
            <person name="Pallen M.J."/>
        </authorList>
    </citation>
    <scope>NUCLEOTIDE SEQUENCE</scope>
    <source>
        <strain evidence="2">ChiBcolR8-3208</strain>
    </source>
</reference>
<protein>
    <submittedName>
        <fullName evidence="2">Uncharacterized protein</fullName>
    </submittedName>
</protein>
<name>A0A9D2LWH4_9FIRM</name>
<feature type="transmembrane region" description="Helical" evidence="1">
    <location>
        <begin position="106"/>
        <end position="129"/>
    </location>
</feature>
<dbReference type="EMBL" id="DWXZ01000053">
    <property type="protein sequence ID" value="HJB37020.1"/>
    <property type="molecule type" value="Genomic_DNA"/>
</dbReference>
<feature type="transmembrane region" description="Helical" evidence="1">
    <location>
        <begin position="202"/>
        <end position="218"/>
    </location>
</feature>
<feature type="transmembrane region" description="Helical" evidence="1">
    <location>
        <begin position="175"/>
        <end position="195"/>
    </location>
</feature>
<evidence type="ECO:0000313" key="3">
    <source>
        <dbReference type="Proteomes" id="UP000824214"/>
    </source>
</evidence>
<keyword evidence="1" id="KW-0812">Transmembrane</keyword>
<comment type="caution">
    <text evidence="2">The sequence shown here is derived from an EMBL/GenBank/DDBJ whole genome shotgun (WGS) entry which is preliminary data.</text>
</comment>
<keyword evidence="1" id="KW-0472">Membrane</keyword>
<feature type="transmembrane region" description="Helical" evidence="1">
    <location>
        <begin position="20"/>
        <end position="39"/>
    </location>
</feature>
<feature type="transmembrane region" description="Helical" evidence="1">
    <location>
        <begin position="250"/>
        <end position="272"/>
    </location>
</feature>
<accession>A0A9D2LWH4</accession>
<dbReference type="AlphaFoldDB" id="A0A9D2LWH4"/>
<keyword evidence="1" id="KW-1133">Transmembrane helix</keyword>
<dbReference type="Proteomes" id="UP000824214">
    <property type="component" value="Unassembled WGS sequence"/>
</dbReference>
<organism evidence="2 3">
    <name type="scientific">Candidatus Acutalibacter ornithocaccae</name>
    <dbReference type="NCBI Taxonomy" id="2838416"/>
    <lineage>
        <taxon>Bacteria</taxon>
        <taxon>Bacillati</taxon>
        <taxon>Bacillota</taxon>
        <taxon>Clostridia</taxon>
        <taxon>Eubacteriales</taxon>
        <taxon>Acutalibacteraceae</taxon>
        <taxon>Acutalibacter</taxon>
    </lineage>
</organism>